<proteinExistence type="predicted"/>
<protein>
    <submittedName>
        <fullName evidence="1">Uncharacterized protein</fullName>
    </submittedName>
</protein>
<dbReference type="Proteomes" id="UP001597097">
    <property type="component" value="Unassembled WGS sequence"/>
</dbReference>
<gene>
    <name evidence="1" type="ORF">ACFSJ0_61205</name>
</gene>
<evidence type="ECO:0000313" key="1">
    <source>
        <dbReference type="EMBL" id="MFD1547449.1"/>
    </source>
</evidence>
<evidence type="ECO:0000313" key="2">
    <source>
        <dbReference type="Proteomes" id="UP001597097"/>
    </source>
</evidence>
<reference evidence="2" key="1">
    <citation type="journal article" date="2019" name="Int. J. Syst. Evol. Microbiol.">
        <title>The Global Catalogue of Microorganisms (GCM) 10K type strain sequencing project: providing services to taxonomists for standard genome sequencing and annotation.</title>
        <authorList>
            <consortium name="The Broad Institute Genomics Platform"/>
            <consortium name="The Broad Institute Genome Sequencing Center for Infectious Disease"/>
            <person name="Wu L."/>
            <person name="Ma J."/>
        </authorList>
    </citation>
    <scope>NUCLEOTIDE SEQUENCE [LARGE SCALE GENOMIC DNA]</scope>
    <source>
        <strain evidence="2">CGMCC 1.15399</strain>
    </source>
</reference>
<accession>A0ABW4GYI5</accession>
<dbReference type="RefSeq" id="WP_219527974.1">
    <property type="nucleotide sequence ID" value="NZ_JAHKRM010000003.1"/>
</dbReference>
<keyword evidence="2" id="KW-1185">Reference proteome</keyword>
<name>A0ABW4GYI5_9ACTN</name>
<sequence>MLRDPSTWPLDEYSTTTTAEEGFAGPAEPAVVAMVGESGVILFCTPTRMLLKVKTKGAKVTLDGNAAAQVSGNSVSVVVGTPAARKESLPQATVKVR</sequence>
<comment type="caution">
    <text evidence="1">The sequence shown here is derived from an EMBL/GenBank/DDBJ whole genome shotgun (WGS) entry which is preliminary data.</text>
</comment>
<organism evidence="1 2">
    <name type="scientific">Nonomuraea guangzhouensis</name>
    <dbReference type="NCBI Taxonomy" id="1291555"/>
    <lineage>
        <taxon>Bacteria</taxon>
        <taxon>Bacillati</taxon>
        <taxon>Actinomycetota</taxon>
        <taxon>Actinomycetes</taxon>
        <taxon>Streptosporangiales</taxon>
        <taxon>Streptosporangiaceae</taxon>
        <taxon>Nonomuraea</taxon>
    </lineage>
</organism>
<dbReference type="EMBL" id="JBHUCM010000075">
    <property type="protein sequence ID" value="MFD1547449.1"/>
    <property type="molecule type" value="Genomic_DNA"/>
</dbReference>